<name>A0AAD5TZ82_9FUNG</name>
<keyword evidence="2" id="KW-1185">Reference proteome</keyword>
<dbReference type="EMBL" id="JADGJW010000445">
    <property type="protein sequence ID" value="KAJ3217064.1"/>
    <property type="molecule type" value="Genomic_DNA"/>
</dbReference>
<accession>A0AAD5TZ82</accession>
<dbReference type="Proteomes" id="UP001211065">
    <property type="component" value="Unassembled WGS sequence"/>
</dbReference>
<evidence type="ECO:0000313" key="1">
    <source>
        <dbReference type="EMBL" id="KAJ3217064.1"/>
    </source>
</evidence>
<dbReference type="AlphaFoldDB" id="A0AAD5TZ82"/>
<reference evidence="1" key="1">
    <citation type="submission" date="2020-05" db="EMBL/GenBank/DDBJ databases">
        <title>Phylogenomic resolution of chytrid fungi.</title>
        <authorList>
            <person name="Stajich J.E."/>
            <person name="Amses K."/>
            <person name="Simmons R."/>
            <person name="Seto K."/>
            <person name="Myers J."/>
            <person name="Bonds A."/>
            <person name="Quandt C.A."/>
            <person name="Barry K."/>
            <person name="Liu P."/>
            <person name="Grigoriev I."/>
            <person name="Longcore J.E."/>
            <person name="James T.Y."/>
        </authorList>
    </citation>
    <scope>NUCLEOTIDE SEQUENCE</scope>
    <source>
        <strain evidence="1">JEL0476</strain>
    </source>
</reference>
<organism evidence="1 2">
    <name type="scientific">Clydaea vesicula</name>
    <dbReference type="NCBI Taxonomy" id="447962"/>
    <lineage>
        <taxon>Eukaryota</taxon>
        <taxon>Fungi</taxon>
        <taxon>Fungi incertae sedis</taxon>
        <taxon>Chytridiomycota</taxon>
        <taxon>Chytridiomycota incertae sedis</taxon>
        <taxon>Chytridiomycetes</taxon>
        <taxon>Lobulomycetales</taxon>
        <taxon>Lobulomycetaceae</taxon>
        <taxon>Clydaea</taxon>
    </lineage>
</organism>
<proteinExistence type="predicted"/>
<comment type="caution">
    <text evidence="1">The sequence shown here is derived from an EMBL/GenBank/DDBJ whole genome shotgun (WGS) entry which is preliminary data.</text>
</comment>
<sequence length="402" mass="47308">MVSFTEKIRYSEFEEDIDPKNSAPSGSHINEIKQKLYGTSLIIEKKEKNKMKDTEEVGEAIDSKHMANIKNFDPIYSSNVIEVLFRSAKQKLLFLSDLLEILNKGQKGYCSGINMSNDVLECFVKADRQIQLKNGITVNEQITFEKTNYFTQFEYFNEYLRYHLEQEEKLVALFQNKFFKLLEDLKVQGNVTESEINLFKTGPLVHLSKKISQFDQHIAILEENLNVKSFNRKVKLSEKKNRFKTSPLKDLAFEDPWIIKEELNFFKTKKRTFLLEYLKFYFKIQEKFLCFEKNVLQTTKDMFKDYAQILRTVKKSIVSSNNYKPDIAIDLLCCVISVNENLEIQLMEYRHPPNAFGIFKTVRKHIIKCEQSSHVSFFEELSKFINITQENFKESNVGYSKE</sequence>
<gene>
    <name evidence="1" type="ORF">HK099_005608</name>
</gene>
<evidence type="ECO:0000313" key="2">
    <source>
        <dbReference type="Proteomes" id="UP001211065"/>
    </source>
</evidence>
<protein>
    <submittedName>
        <fullName evidence="1">Uncharacterized protein</fullName>
    </submittedName>
</protein>